<keyword evidence="3" id="KW-0804">Transcription</keyword>
<evidence type="ECO:0000256" key="3">
    <source>
        <dbReference type="ARBA" id="ARBA00023163"/>
    </source>
</evidence>
<keyword evidence="1" id="KW-0805">Transcription regulation</keyword>
<dbReference type="Pfam" id="PF13377">
    <property type="entry name" value="Peripla_BP_3"/>
    <property type="match status" value="1"/>
</dbReference>
<dbReference type="PROSITE" id="PS50932">
    <property type="entry name" value="HTH_LACI_2"/>
    <property type="match status" value="1"/>
</dbReference>
<dbReference type="GO" id="GO:0003700">
    <property type="term" value="F:DNA-binding transcription factor activity"/>
    <property type="evidence" value="ECO:0007669"/>
    <property type="project" value="TreeGrafter"/>
</dbReference>
<dbReference type="InterPro" id="IPR000843">
    <property type="entry name" value="HTH_LacI"/>
</dbReference>
<feature type="domain" description="HTH lacI-type" evidence="4">
    <location>
        <begin position="2"/>
        <end position="56"/>
    </location>
</feature>
<keyword evidence="6" id="KW-1185">Reference proteome</keyword>
<name>A0A2L2BR62_9MICO</name>
<dbReference type="SMART" id="SM00354">
    <property type="entry name" value="HTH_LACI"/>
    <property type="match status" value="1"/>
</dbReference>
<protein>
    <submittedName>
        <fullName evidence="5">LacI-like transcription factor</fullName>
    </submittedName>
</protein>
<sequence length="338" mass="36056">MATLADVAQRAGVSKSTASRALSGQGSVSTTTRKRVSEVAKELGFVASSAAESLATGRSRNIALVTPFVNRWFYSEVIDGVEAALIGAGYDLTLYRLTDDRGQRQQLFDYFLVRKGVDAVIALTLFITDDEVARLDALDKPIVGIGGRIPGVSTYFIDDREVARKQTEHLVGLGHTKLMHFGGDQEQQLDFEVHSRRLQGFRDALERANIAVDGDFAACEVSTAGGFDRAMQVLSDPHNRPTGIVAVSDEVAIGVMSAAYKLGLRIPDDLSIIGLDGHPMGEAFGLTTMVQHVSRQGAMAVSQALALLGGLAPEDESDLAMALPVDLKVRGSTGPAPK</sequence>
<dbReference type="CDD" id="cd06267">
    <property type="entry name" value="PBP1_LacI_sugar_binding-like"/>
    <property type="match status" value="1"/>
</dbReference>
<dbReference type="Pfam" id="PF00356">
    <property type="entry name" value="LacI"/>
    <property type="match status" value="1"/>
</dbReference>
<evidence type="ECO:0000256" key="1">
    <source>
        <dbReference type="ARBA" id="ARBA00023015"/>
    </source>
</evidence>
<accession>A0A2L2BR62</accession>
<evidence type="ECO:0000313" key="6">
    <source>
        <dbReference type="Proteomes" id="UP000243077"/>
    </source>
</evidence>
<dbReference type="KEGG" id="psai:C3B54_111157"/>
<organism evidence="5 6">
    <name type="scientific">Pontimonas salivibrio</name>
    <dbReference type="NCBI Taxonomy" id="1159327"/>
    <lineage>
        <taxon>Bacteria</taxon>
        <taxon>Bacillati</taxon>
        <taxon>Actinomycetota</taxon>
        <taxon>Actinomycetes</taxon>
        <taxon>Micrococcales</taxon>
        <taxon>Microbacteriaceae</taxon>
        <taxon>Pontimonas</taxon>
    </lineage>
</organism>
<dbReference type="SUPFAM" id="SSF47413">
    <property type="entry name" value="lambda repressor-like DNA-binding domains"/>
    <property type="match status" value="1"/>
</dbReference>
<dbReference type="OrthoDB" id="3510266at2"/>
<evidence type="ECO:0000256" key="2">
    <source>
        <dbReference type="ARBA" id="ARBA00023125"/>
    </source>
</evidence>
<evidence type="ECO:0000259" key="4">
    <source>
        <dbReference type="PROSITE" id="PS50932"/>
    </source>
</evidence>
<proteinExistence type="predicted"/>
<dbReference type="InterPro" id="IPR028082">
    <property type="entry name" value="Peripla_BP_I"/>
</dbReference>
<dbReference type="Proteomes" id="UP000243077">
    <property type="component" value="Chromosome"/>
</dbReference>
<keyword evidence="2" id="KW-0238">DNA-binding</keyword>
<dbReference type="Gene3D" id="3.40.50.2300">
    <property type="match status" value="2"/>
</dbReference>
<dbReference type="GO" id="GO:0000976">
    <property type="term" value="F:transcription cis-regulatory region binding"/>
    <property type="evidence" value="ECO:0007669"/>
    <property type="project" value="TreeGrafter"/>
</dbReference>
<dbReference type="PANTHER" id="PTHR30146:SF109">
    <property type="entry name" value="HTH-TYPE TRANSCRIPTIONAL REGULATOR GALS"/>
    <property type="match status" value="1"/>
</dbReference>
<dbReference type="CDD" id="cd01392">
    <property type="entry name" value="HTH_LacI"/>
    <property type="match status" value="1"/>
</dbReference>
<dbReference type="AlphaFoldDB" id="A0A2L2BR62"/>
<dbReference type="SUPFAM" id="SSF53822">
    <property type="entry name" value="Periplasmic binding protein-like I"/>
    <property type="match status" value="1"/>
</dbReference>
<evidence type="ECO:0000313" key="5">
    <source>
        <dbReference type="EMBL" id="AVG24117.1"/>
    </source>
</evidence>
<dbReference type="Gene3D" id="1.10.260.40">
    <property type="entry name" value="lambda repressor-like DNA-binding domains"/>
    <property type="match status" value="1"/>
</dbReference>
<dbReference type="PROSITE" id="PS00356">
    <property type="entry name" value="HTH_LACI_1"/>
    <property type="match status" value="1"/>
</dbReference>
<gene>
    <name evidence="5" type="ORF">C3B54_111157</name>
</gene>
<dbReference type="RefSeq" id="WP_104913643.1">
    <property type="nucleotide sequence ID" value="NZ_CP026923.1"/>
</dbReference>
<dbReference type="PANTHER" id="PTHR30146">
    <property type="entry name" value="LACI-RELATED TRANSCRIPTIONAL REPRESSOR"/>
    <property type="match status" value="1"/>
</dbReference>
<dbReference type="InterPro" id="IPR010982">
    <property type="entry name" value="Lambda_DNA-bd_dom_sf"/>
</dbReference>
<dbReference type="EMBL" id="CP026923">
    <property type="protein sequence ID" value="AVG24117.1"/>
    <property type="molecule type" value="Genomic_DNA"/>
</dbReference>
<reference evidence="5 6" key="1">
    <citation type="submission" date="2018-02" db="EMBL/GenBank/DDBJ databases">
        <title>Complete genome of the streamlined marine actinobacterium Pontimonas salivibrio CL-TW6 adapted to coastal planktonic lifestype.</title>
        <authorList>
            <person name="Cho B.C."/>
            <person name="Hardies S.C."/>
            <person name="Jang G.I."/>
            <person name="Hwang C.Y."/>
        </authorList>
    </citation>
    <scope>NUCLEOTIDE SEQUENCE [LARGE SCALE GENOMIC DNA]</scope>
    <source>
        <strain evidence="5 6">CL-TW6</strain>
    </source>
</reference>
<dbReference type="InterPro" id="IPR046335">
    <property type="entry name" value="LacI/GalR-like_sensor"/>
</dbReference>